<dbReference type="PANTHER" id="PTHR11735:SF6">
    <property type="entry name" value="TRNA N6-ADENOSINE THREONYLCARBAMOYLTRANSFERASE, MITOCHONDRIAL"/>
    <property type="match status" value="1"/>
</dbReference>
<feature type="binding site" evidence="7">
    <location>
        <position position="189"/>
    </location>
    <ligand>
        <name>substrate</name>
    </ligand>
</feature>
<name>A0ABV4U5X5_9BACT</name>
<evidence type="ECO:0000256" key="7">
    <source>
        <dbReference type="HAMAP-Rule" id="MF_01445"/>
    </source>
</evidence>
<evidence type="ECO:0000256" key="6">
    <source>
        <dbReference type="ARBA" id="ARBA00048117"/>
    </source>
</evidence>
<feature type="domain" description="Gcp-like" evidence="8">
    <location>
        <begin position="25"/>
        <end position="335"/>
    </location>
</feature>
<protein>
    <recommendedName>
        <fullName evidence="7">tRNA N6-adenosine threonylcarbamoyltransferase</fullName>
        <ecNumber evidence="7">2.3.1.234</ecNumber>
    </recommendedName>
    <alternativeName>
        <fullName evidence="7">N6-L-threonylcarbamoyladenine synthase</fullName>
        <shortName evidence="7">t(6)A synthase</shortName>
    </alternativeName>
    <alternativeName>
        <fullName evidence="7">t(6)A37 threonylcarbamoyladenosine biosynthesis protein TsaD</fullName>
    </alternativeName>
    <alternativeName>
        <fullName evidence="7">tRNA threonylcarbamoyladenosine biosynthesis protein TsaD</fullName>
    </alternativeName>
</protein>
<keyword evidence="10" id="KW-1185">Reference proteome</keyword>
<feature type="binding site" evidence="7">
    <location>
        <position position="329"/>
    </location>
    <ligand>
        <name>Fe cation</name>
        <dbReference type="ChEBI" id="CHEBI:24875"/>
    </ligand>
</feature>
<evidence type="ECO:0000256" key="4">
    <source>
        <dbReference type="ARBA" id="ARBA00023004"/>
    </source>
</evidence>
<sequence>MTLILGIETSCDETAAAVVEDGRVVRSNVIASQHDLHERYGGVVPEIASRAHLESIEPVLRAALNEAGVKLDQIDAIAVGNRPGLIGSLVVGVSAAQSLAWATGKPLIAIDHVQAHLHAPLLTENQKPETRDQKPVFPALGFVVSGGHTSLYAMQSPSEQTLLGSTIDDAVGEAYDKAAVILQLGYPGGPAVDRAARQGNPAACDLPRSLLARDSVDFSFSGLKTALLYTVRGRPSGRGKQARFERSADDLTDPQRRDLAASFQQAVVDVLITKLNRALDHMAALGQPPHALLVGGGVSANSLLRERVAELGEKRGVTVHLPAMTYCIDNAAMIAGLAFDYHQRGEHADLDLPAIATTSLISGS</sequence>
<dbReference type="InterPro" id="IPR000905">
    <property type="entry name" value="Gcp-like_dom"/>
</dbReference>
<organism evidence="9 10">
    <name type="scientific">Natronomicrosphaera hydrolytica</name>
    <dbReference type="NCBI Taxonomy" id="3242702"/>
    <lineage>
        <taxon>Bacteria</taxon>
        <taxon>Pseudomonadati</taxon>
        <taxon>Planctomycetota</taxon>
        <taxon>Phycisphaerae</taxon>
        <taxon>Phycisphaerales</taxon>
        <taxon>Phycisphaeraceae</taxon>
        <taxon>Natronomicrosphaera</taxon>
    </lineage>
</organism>
<dbReference type="InterPro" id="IPR022450">
    <property type="entry name" value="TsaD"/>
</dbReference>
<feature type="binding site" evidence="7">
    <location>
        <position position="176"/>
    </location>
    <ligand>
        <name>substrate</name>
    </ligand>
</feature>
<proteinExistence type="inferred from homology"/>
<comment type="subcellular location">
    <subcellularLocation>
        <location evidence="7">Cytoplasm</location>
    </subcellularLocation>
</comment>
<dbReference type="GO" id="GO:0061711">
    <property type="term" value="F:tRNA N(6)-L-threonylcarbamoyladenine synthase activity"/>
    <property type="evidence" value="ECO:0007669"/>
    <property type="project" value="UniProtKB-EC"/>
</dbReference>
<evidence type="ECO:0000256" key="5">
    <source>
        <dbReference type="ARBA" id="ARBA00023315"/>
    </source>
</evidence>
<dbReference type="PRINTS" id="PR00789">
    <property type="entry name" value="OSIALOPTASE"/>
</dbReference>
<evidence type="ECO:0000256" key="1">
    <source>
        <dbReference type="ARBA" id="ARBA00022679"/>
    </source>
</evidence>
<dbReference type="Proteomes" id="UP001575105">
    <property type="component" value="Unassembled WGS sequence"/>
</dbReference>
<dbReference type="Gene3D" id="3.30.420.40">
    <property type="match status" value="2"/>
</dbReference>
<reference evidence="9 10" key="1">
    <citation type="submission" date="2024-08" db="EMBL/GenBank/DDBJ databases">
        <title>Whole-genome sequencing of halo(alkali)philic microorganisms from hypersaline lakes.</title>
        <authorList>
            <person name="Sorokin D.Y."/>
            <person name="Merkel A.Y."/>
            <person name="Messina E."/>
            <person name="Yakimov M."/>
        </authorList>
    </citation>
    <scope>NUCLEOTIDE SEQUENCE [LARGE SCALE GENOMIC DNA]</scope>
    <source>
        <strain evidence="9 10">AB-hyl4</strain>
    </source>
</reference>
<evidence type="ECO:0000259" key="8">
    <source>
        <dbReference type="Pfam" id="PF00814"/>
    </source>
</evidence>
<keyword evidence="1 7" id="KW-0808">Transferase</keyword>
<gene>
    <name evidence="7 9" type="primary">tsaD</name>
    <name evidence="9" type="ORF">ACERK3_12020</name>
</gene>
<dbReference type="PANTHER" id="PTHR11735">
    <property type="entry name" value="TRNA N6-ADENOSINE THREONYLCARBAMOYLTRANSFERASE"/>
    <property type="match status" value="1"/>
</dbReference>
<dbReference type="Pfam" id="PF00814">
    <property type="entry name" value="TsaD"/>
    <property type="match status" value="1"/>
</dbReference>
<evidence type="ECO:0000313" key="10">
    <source>
        <dbReference type="Proteomes" id="UP001575105"/>
    </source>
</evidence>
<evidence type="ECO:0000256" key="3">
    <source>
        <dbReference type="ARBA" id="ARBA00022723"/>
    </source>
</evidence>
<keyword evidence="7" id="KW-0963">Cytoplasm</keyword>
<feature type="binding site" evidence="7">
    <location>
        <position position="116"/>
    </location>
    <ligand>
        <name>Fe cation</name>
        <dbReference type="ChEBI" id="CHEBI:24875"/>
    </ligand>
</feature>
<feature type="binding site" evidence="7">
    <location>
        <position position="112"/>
    </location>
    <ligand>
        <name>Fe cation</name>
        <dbReference type="ChEBI" id="CHEBI:24875"/>
    </ligand>
</feature>
<dbReference type="InterPro" id="IPR017861">
    <property type="entry name" value="KAE1/TsaD"/>
</dbReference>
<dbReference type="InterPro" id="IPR043129">
    <property type="entry name" value="ATPase_NBD"/>
</dbReference>
<evidence type="ECO:0000256" key="2">
    <source>
        <dbReference type="ARBA" id="ARBA00022694"/>
    </source>
</evidence>
<feature type="binding site" evidence="7">
    <location>
        <position position="193"/>
    </location>
    <ligand>
        <name>substrate</name>
    </ligand>
</feature>
<dbReference type="RefSeq" id="WP_425345929.1">
    <property type="nucleotide sequence ID" value="NZ_JBGUBD010000006.1"/>
</dbReference>
<keyword evidence="4 7" id="KW-0408">Iron</keyword>
<comment type="similarity">
    <text evidence="7">Belongs to the KAE1 / TsaD family.</text>
</comment>
<comment type="caution">
    <text evidence="9">The sequence shown here is derived from an EMBL/GenBank/DDBJ whole genome shotgun (WGS) entry which is preliminary data.</text>
</comment>
<dbReference type="CDD" id="cd24133">
    <property type="entry name" value="ASKHA_NBD_TsaD_bac"/>
    <property type="match status" value="1"/>
</dbReference>
<feature type="binding site" evidence="7">
    <location>
        <begin position="143"/>
        <end position="147"/>
    </location>
    <ligand>
        <name>substrate</name>
    </ligand>
</feature>
<dbReference type="EMBL" id="JBGUBD010000006">
    <property type="protein sequence ID" value="MFA9479012.1"/>
    <property type="molecule type" value="Genomic_DNA"/>
</dbReference>
<dbReference type="NCBIfam" id="TIGR00329">
    <property type="entry name" value="gcp_kae1"/>
    <property type="match status" value="1"/>
</dbReference>
<comment type="cofactor">
    <cofactor evidence="7">
        <name>Fe(2+)</name>
        <dbReference type="ChEBI" id="CHEBI:29033"/>
    </cofactor>
    <text evidence="7">Binds 1 Fe(2+) ion per subunit.</text>
</comment>
<accession>A0ABV4U5X5</accession>
<comment type="catalytic activity">
    <reaction evidence="6 7">
        <text>L-threonylcarbamoyladenylate + adenosine(37) in tRNA = N(6)-L-threonylcarbamoyladenosine(37) in tRNA + AMP + H(+)</text>
        <dbReference type="Rhea" id="RHEA:37059"/>
        <dbReference type="Rhea" id="RHEA-COMP:10162"/>
        <dbReference type="Rhea" id="RHEA-COMP:10163"/>
        <dbReference type="ChEBI" id="CHEBI:15378"/>
        <dbReference type="ChEBI" id="CHEBI:73682"/>
        <dbReference type="ChEBI" id="CHEBI:74411"/>
        <dbReference type="ChEBI" id="CHEBI:74418"/>
        <dbReference type="ChEBI" id="CHEBI:456215"/>
        <dbReference type="EC" id="2.3.1.234"/>
    </reaction>
</comment>
<keyword evidence="2 7" id="KW-0819">tRNA processing</keyword>
<dbReference type="SUPFAM" id="SSF53067">
    <property type="entry name" value="Actin-like ATPase domain"/>
    <property type="match status" value="1"/>
</dbReference>
<keyword evidence="5 7" id="KW-0012">Acyltransferase</keyword>
<feature type="binding site" evidence="7">
    <location>
        <position position="301"/>
    </location>
    <ligand>
        <name>substrate</name>
    </ligand>
</feature>
<evidence type="ECO:0000313" key="9">
    <source>
        <dbReference type="EMBL" id="MFA9479012.1"/>
    </source>
</evidence>
<dbReference type="EC" id="2.3.1.234" evidence="7"/>
<dbReference type="NCBIfam" id="TIGR03723">
    <property type="entry name" value="T6A_TsaD_YgjD"/>
    <property type="match status" value="1"/>
</dbReference>
<keyword evidence="3 7" id="KW-0479">Metal-binding</keyword>
<dbReference type="HAMAP" id="MF_01445">
    <property type="entry name" value="TsaD"/>
    <property type="match status" value="1"/>
</dbReference>
<comment type="function">
    <text evidence="7">Required for the formation of a threonylcarbamoyl group on adenosine at position 37 (t(6)A37) in tRNAs that read codons beginning with adenine. Is involved in the transfer of the threonylcarbamoyl moiety of threonylcarbamoyl-AMP (TC-AMP) to the N6 group of A37, together with TsaE and TsaB. TsaD likely plays a direct catalytic role in this reaction.</text>
</comment>